<proteinExistence type="predicted"/>
<name>A0AAV1I815_9CHLO</name>
<evidence type="ECO:0000313" key="2">
    <source>
        <dbReference type="Proteomes" id="UP001314263"/>
    </source>
</evidence>
<dbReference type="Proteomes" id="UP001314263">
    <property type="component" value="Unassembled WGS sequence"/>
</dbReference>
<keyword evidence="2" id="KW-1185">Reference proteome</keyword>
<comment type="caution">
    <text evidence="1">The sequence shown here is derived from an EMBL/GenBank/DDBJ whole genome shotgun (WGS) entry which is preliminary data.</text>
</comment>
<protein>
    <submittedName>
        <fullName evidence="1">Uncharacterized protein</fullName>
    </submittedName>
</protein>
<dbReference type="EMBL" id="CAUYUE010000008">
    <property type="protein sequence ID" value="CAK0783498.1"/>
    <property type="molecule type" value="Genomic_DNA"/>
</dbReference>
<gene>
    <name evidence="1" type="ORF">CVIRNUC_006697</name>
</gene>
<dbReference type="AlphaFoldDB" id="A0AAV1I815"/>
<reference evidence="1 2" key="1">
    <citation type="submission" date="2023-10" db="EMBL/GenBank/DDBJ databases">
        <authorList>
            <person name="Maclean D."/>
            <person name="Macfadyen A."/>
        </authorList>
    </citation>
    <scope>NUCLEOTIDE SEQUENCE [LARGE SCALE GENOMIC DNA]</scope>
</reference>
<evidence type="ECO:0000313" key="1">
    <source>
        <dbReference type="EMBL" id="CAK0783498.1"/>
    </source>
</evidence>
<sequence length="74" mass="8661">MKPPPGRHATESIYDEDTGKMYLMEKMLGQDPQDLADMGETLQHIPPEQRDKKVDADFFNRFEDDCDEDDMKPR</sequence>
<organism evidence="1 2">
    <name type="scientific">Coccomyxa viridis</name>
    <dbReference type="NCBI Taxonomy" id="1274662"/>
    <lineage>
        <taxon>Eukaryota</taxon>
        <taxon>Viridiplantae</taxon>
        <taxon>Chlorophyta</taxon>
        <taxon>core chlorophytes</taxon>
        <taxon>Trebouxiophyceae</taxon>
        <taxon>Trebouxiophyceae incertae sedis</taxon>
        <taxon>Coccomyxaceae</taxon>
        <taxon>Coccomyxa</taxon>
    </lineage>
</organism>
<accession>A0AAV1I815</accession>